<comment type="caution">
    <text evidence="1">The sequence shown here is derived from an EMBL/GenBank/DDBJ whole genome shotgun (WGS) entry which is preliminary data.</text>
</comment>
<protein>
    <submittedName>
        <fullName evidence="1">Uncharacterized protein</fullName>
    </submittedName>
</protein>
<accession>A0AC61R961</accession>
<evidence type="ECO:0000313" key="2">
    <source>
        <dbReference type="Proteomes" id="UP000308836"/>
    </source>
</evidence>
<organism evidence="1 2">
    <name type="scientific">Dubosiella muris</name>
    <dbReference type="NCBI Taxonomy" id="3038133"/>
    <lineage>
        <taxon>Bacteria</taxon>
        <taxon>Bacillati</taxon>
        <taxon>Bacillota</taxon>
        <taxon>Erysipelotrichia</taxon>
        <taxon>Erysipelotrichales</taxon>
        <taxon>Erysipelotrichaceae</taxon>
        <taxon>Dubosiella</taxon>
    </lineage>
</organism>
<dbReference type="Proteomes" id="UP000308836">
    <property type="component" value="Unassembled WGS sequence"/>
</dbReference>
<keyword evidence="2" id="KW-1185">Reference proteome</keyword>
<gene>
    <name evidence="1" type="ORF">E5336_03310</name>
</gene>
<sequence>MLRRFYYSDLFIDGQEITPYYMPQFILSLGKSKPSPGFPFIYSCNVTDRGIELHSLPYPKIGHDIAYKDIKYIDLYVVKRVWGIAWTMLIAPEFNLDLIVHTYDHDEEIEIPACFEGKRMCEKIRENGVPVYDRFHIYEQFPDAQSFRAGFAQHFLECYPALAEKYNLDDPRMGFKKSVSLKEIWKKR</sequence>
<proteinExistence type="predicted"/>
<evidence type="ECO:0000313" key="1">
    <source>
        <dbReference type="EMBL" id="TGY66573.1"/>
    </source>
</evidence>
<reference evidence="1" key="1">
    <citation type="submission" date="2019-04" db="EMBL/GenBank/DDBJ databases">
        <title>Microbes associate with the intestines of laboratory mice.</title>
        <authorList>
            <person name="Navarre W."/>
            <person name="Wong E."/>
            <person name="Huang K."/>
            <person name="Tropini C."/>
            <person name="Ng K."/>
            <person name="Yu B."/>
        </authorList>
    </citation>
    <scope>NUCLEOTIDE SEQUENCE</scope>
    <source>
        <strain evidence="1">NM09_H32</strain>
    </source>
</reference>
<name>A0AC61R961_9FIRM</name>
<dbReference type="EMBL" id="SRYG01000005">
    <property type="protein sequence ID" value="TGY66573.1"/>
    <property type="molecule type" value="Genomic_DNA"/>
</dbReference>